<accession>A0A919XLX6</accession>
<proteinExistence type="predicted"/>
<name>A0A919XLX6_9BACL</name>
<organism evidence="1 2">
    <name type="scientific">Paenibacillus albilobatus</name>
    <dbReference type="NCBI Taxonomy" id="2716884"/>
    <lineage>
        <taxon>Bacteria</taxon>
        <taxon>Bacillati</taxon>
        <taxon>Bacillota</taxon>
        <taxon>Bacilli</taxon>
        <taxon>Bacillales</taxon>
        <taxon>Paenibacillaceae</taxon>
        <taxon>Paenibacillus</taxon>
    </lineage>
</organism>
<dbReference type="AlphaFoldDB" id="A0A919XLX6"/>
<comment type="caution">
    <text evidence="1">The sequence shown here is derived from an EMBL/GenBank/DDBJ whole genome shotgun (WGS) entry which is preliminary data.</text>
</comment>
<keyword evidence="2" id="KW-1185">Reference proteome</keyword>
<gene>
    <name evidence="1" type="ORF">J2TS6_42380</name>
</gene>
<reference evidence="1" key="1">
    <citation type="submission" date="2021-03" db="EMBL/GenBank/DDBJ databases">
        <title>Antimicrobial resistance genes in bacteria isolated from Japanese honey, and their potential for conferring macrolide and lincosamide resistance in the American foulbrood pathogen Paenibacillus larvae.</title>
        <authorList>
            <person name="Okamoto M."/>
            <person name="Kumagai M."/>
            <person name="Kanamori H."/>
            <person name="Takamatsu D."/>
        </authorList>
    </citation>
    <scope>NUCLEOTIDE SEQUENCE</scope>
    <source>
        <strain evidence="1">J2TS6</strain>
    </source>
</reference>
<sequence>MREGKTLRIVSEVVVDQSGNKIGEIPEEFPVITNKCKALIKGIETGQEYKVI</sequence>
<dbReference type="Proteomes" id="UP000679779">
    <property type="component" value="Unassembled WGS sequence"/>
</dbReference>
<evidence type="ECO:0000313" key="1">
    <source>
        <dbReference type="EMBL" id="GIO33097.1"/>
    </source>
</evidence>
<dbReference type="EMBL" id="BORQ01000005">
    <property type="protein sequence ID" value="GIO33097.1"/>
    <property type="molecule type" value="Genomic_DNA"/>
</dbReference>
<evidence type="ECO:0000313" key="2">
    <source>
        <dbReference type="Proteomes" id="UP000679779"/>
    </source>
</evidence>
<protein>
    <submittedName>
        <fullName evidence="1">Uncharacterized protein</fullName>
    </submittedName>
</protein>